<dbReference type="AlphaFoldDB" id="A0A2T1DJD3"/>
<reference evidence="1 2" key="1">
    <citation type="submission" date="2018-02" db="EMBL/GenBank/DDBJ databases">
        <authorList>
            <person name="Cohen D.B."/>
            <person name="Kent A.D."/>
        </authorList>
    </citation>
    <scope>NUCLEOTIDE SEQUENCE [LARGE SCALE GENOMIC DNA]</scope>
    <source>
        <strain evidence="1 2">ULC007</strain>
    </source>
</reference>
<evidence type="ECO:0000313" key="2">
    <source>
        <dbReference type="Proteomes" id="UP000238634"/>
    </source>
</evidence>
<gene>
    <name evidence="1" type="ORF">C7B65_06815</name>
</gene>
<comment type="caution">
    <text evidence="1">The sequence shown here is derived from an EMBL/GenBank/DDBJ whole genome shotgun (WGS) entry which is preliminary data.</text>
</comment>
<protein>
    <submittedName>
        <fullName evidence="1">Uncharacterized protein</fullName>
    </submittedName>
</protein>
<dbReference type="EMBL" id="PVWG01000005">
    <property type="protein sequence ID" value="PSB20610.1"/>
    <property type="molecule type" value="Genomic_DNA"/>
</dbReference>
<organism evidence="1 2">
    <name type="scientific">Phormidesmis priestleyi ULC007</name>
    <dbReference type="NCBI Taxonomy" id="1920490"/>
    <lineage>
        <taxon>Bacteria</taxon>
        <taxon>Bacillati</taxon>
        <taxon>Cyanobacteriota</taxon>
        <taxon>Cyanophyceae</taxon>
        <taxon>Leptolyngbyales</taxon>
        <taxon>Leptolyngbyaceae</taxon>
        <taxon>Phormidesmis</taxon>
    </lineage>
</organism>
<proteinExistence type="predicted"/>
<evidence type="ECO:0000313" key="1">
    <source>
        <dbReference type="EMBL" id="PSB20610.1"/>
    </source>
</evidence>
<name>A0A2T1DJD3_9CYAN</name>
<dbReference type="RefSeq" id="WP_073070078.1">
    <property type="nucleotide sequence ID" value="NZ_MPPI01000005.1"/>
</dbReference>
<dbReference type="STRING" id="1920490.GCA_001895925_02645"/>
<dbReference type="Proteomes" id="UP000238634">
    <property type="component" value="Unassembled WGS sequence"/>
</dbReference>
<sequence>MSKIYSTEELVKILTDERRACMNGQRLNLAATPSGINPLIDRFVKSDGIQKFTAYNDFRNTVHRYQREHQISGIVWQTITIKDRAFRYPKIDDQLISLNSDWMILRAAKAAIVAFWQEVTEGMDFYLSMNCGKFHQPMSIRDLDRILQRTEWATLTHQGKDHTLEILLQLGWGRPEEALYHRGFPESGSEYIHAVSPGITPLG</sequence>
<dbReference type="OrthoDB" id="483169at2"/>
<reference evidence="1 2" key="2">
    <citation type="submission" date="2018-03" db="EMBL/GenBank/DDBJ databases">
        <title>The ancient ancestry and fast evolution of plastids.</title>
        <authorList>
            <person name="Moore K.R."/>
            <person name="Magnabosco C."/>
            <person name="Momper L."/>
            <person name="Gold D.A."/>
            <person name="Bosak T."/>
            <person name="Fournier G.P."/>
        </authorList>
    </citation>
    <scope>NUCLEOTIDE SEQUENCE [LARGE SCALE GENOMIC DNA]</scope>
    <source>
        <strain evidence="1 2">ULC007</strain>
    </source>
</reference>
<keyword evidence="2" id="KW-1185">Reference proteome</keyword>
<accession>A0A2T1DJD3</accession>